<evidence type="ECO:0000256" key="8">
    <source>
        <dbReference type="RuleBase" id="RU367011"/>
    </source>
</evidence>
<evidence type="ECO:0000256" key="7">
    <source>
        <dbReference type="ARBA" id="ARBA00048348"/>
    </source>
</evidence>
<keyword evidence="11" id="KW-1185">Reference proteome</keyword>
<dbReference type="PROSITE" id="PS00162">
    <property type="entry name" value="ALPHA_CA_1"/>
    <property type="match status" value="1"/>
</dbReference>
<dbReference type="Pfam" id="PF00194">
    <property type="entry name" value="Carb_anhydrase"/>
    <property type="match status" value="1"/>
</dbReference>
<evidence type="ECO:0000256" key="6">
    <source>
        <dbReference type="ARBA" id="ARBA00023239"/>
    </source>
</evidence>
<feature type="domain" description="Alpha-carbonic anhydrase" evidence="9">
    <location>
        <begin position="21"/>
        <end position="292"/>
    </location>
</feature>
<dbReference type="Proteomes" id="UP000054560">
    <property type="component" value="Unassembled WGS sequence"/>
</dbReference>
<dbReference type="InterPro" id="IPR023561">
    <property type="entry name" value="Carbonic_anhydrase_a-class"/>
</dbReference>
<evidence type="ECO:0000256" key="4">
    <source>
        <dbReference type="ARBA" id="ARBA00022723"/>
    </source>
</evidence>
<dbReference type="CDD" id="cd00326">
    <property type="entry name" value="alpha_CA"/>
    <property type="match status" value="1"/>
</dbReference>
<comment type="catalytic activity">
    <reaction evidence="7 8">
        <text>hydrogencarbonate + H(+) = CO2 + H2O</text>
        <dbReference type="Rhea" id="RHEA:10748"/>
        <dbReference type="ChEBI" id="CHEBI:15377"/>
        <dbReference type="ChEBI" id="CHEBI:15378"/>
        <dbReference type="ChEBI" id="CHEBI:16526"/>
        <dbReference type="ChEBI" id="CHEBI:17544"/>
        <dbReference type="EC" id="4.2.1.1"/>
    </reaction>
</comment>
<evidence type="ECO:0000256" key="1">
    <source>
        <dbReference type="ARBA" id="ARBA00002904"/>
    </source>
</evidence>
<dbReference type="InterPro" id="IPR018338">
    <property type="entry name" value="Carbonic_anhydrase_a-class_CS"/>
</dbReference>
<dbReference type="InterPro" id="IPR001148">
    <property type="entry name" value="CA_dom"/>
</dbReference>
<dbReference type="GeneID" id="25907624"/>
<dbReference type="InterPro" id="IPR036398">
    <property type="entry name" value="CA_dom_sf"/>
</dbReference>
<feature type="chain" id="PRO_5025098057" description="Carbonic anhydrase" evidence="8">
    <location>
        <begin position="21"/>
        <end position="322"/>
    </location>
</feature>
<keyword evidence="4 8" id="KW-0479">Metal-binding</keyword>
<comment type="function">
    <text evidence="1 8">Reversible hydration of carbon dioxide.</text>
</comment>
<name>A0A0L0FV52_9EUKA</name>
<sequence>MRFTLLTSLSLAIGAVPAFAAEFTYENQTAWSDISPTCGIGARQSPIDIVTADAVYNEVARDFVYTNPSLVFGMITNNGHTIQYTLNDASAANTYAEGVLSDSDSTFSLKQLHFHWGITVSNGSEHLMDGKSYPLEVHLVHLNTKYASIDEGAANADGLAVIGLFFEETADESMGTSALAAIAEYAKTNNSVEFMDGATTEKIPLNLDILVNQSQILTTKRFYTYEGSLTTPGCNEAVQWIIAEGVGKVSTSTMDAIRMAKHTTDPRRDTDGIAPNFRDTQALNGRVVTSSFDVDGNGSTINSVGPATWLIAVIAALTAMVA</sequence>
<evidence type="ECO:0000256" key="2">
    <source>
        <dbReference type="ARBA" id="ARBA00010718"/>
    </source>
</evidence>
<evidence type="ECO:0000259" key="9">
    <source>
        <dbReference type="PROSITE" id="PS51144"/>
    </source>
</evidence>
<accession>A0A0L0FV52</accession>
<dbReference type="PANTHER" id="PTHR18952:SF265">
    <property type="entry name" value="CARBONIC ANHYDRASE"/>
    <property type="match status" value="1"/>
</dbReference>
<evidence type="ECO:0000256" key="5">
    <source>
        <dbReference type="ARBA" id="ARBA00022833"/>
    </source>
</evidence>
<dbReference type="GO" id="GO:0008270">
    <property type="term" value="F:zinc ion binding"/>
    <property type="evidence" value="ECO:0007669"/>
    <property type="project" value="UniProtKB-UniRule"/>
</dbReference>
<protein>
    <recommendedName>
        <fullName evidence="3 8">Carbonic anhydrase</fullName>
        <ecNumber evidence="3 8">4.2.1.1</ecNumber>
    </recommendedName>
</protein>
<dbReference type="EC" id="4.2.1.1" evidence="3 8"/>
<dbReference type="SUPFAM" id="SSF51069">
    <property type="entry name" value="Carbonic anhydrase"/>
    <property type="match status" value="1"/>
</dbReference>
<dbReference type="PROSITE" id="PS51144">
    <property type="entry name" value="ALPHA_CA_2"/>
    <property type="match status" value="1"/>
</dbReference>
<comment type="cofactor">
    <cofactor evidence="8">
        <name>Zn(2+)</name>
        <dbReference type="ChEBI" id="CHEBI:29105"/>
    </cofactor>
</comment>
<keyword evidence="5 8" id="KW-0862">Zinc</keyword>
<dbReference type="GO" id="GO:0004089">
    <property type="term" value="F:carbonate dehydratase activity"/>
    <property type="evidence" value="ECO:0007669"/>
    <property type="project" value="UniProtKB-UniRule"/>
</dbReference>
<dbReference type="OrthoDB" id="429145at2759"/>
<evidence type="ECO:0000256" key="3">
    <source>
        <dbReference type="ARBA" id="ARBA00012925"/>
    </source>
</evidence>
<reference evidence="10 11" key="1">
    <citation type="submission" date="2011-02" db="EMBL/GenBank/DDBJ databases">
        <title>The Genome Sequence of Sphaeroforma arctica JP610.</title>
        <authorList>
            <consortium name="The Broad Institute Genome Sequencing Platform"/>
            <person name="Russ C."/>
            <person name="Cuomo C."/>
            <person name="Young S.K."/>
            <person name="Zeng Q."/>
            <person name="Gargeya S."/>
            <person name="Alvarado L."/>
            <person name="Berlin A."/>
            <person name="Chapman S.B."/>
            <person name="Chen Z."/>
            <person name="Freedman E."/>
            <person name="Gellesch M."/>
            <person name="Goldberg J."/>
            <person name="Griggs A."/>
            <person name="Gujja S."/>
            <person name="Heilman E."/>
            <person name="Heiman D."/>
            <person name="Howarth C."/>
            <person name="Mehta T."/>
            <person name="Neiman D."/>
            <person name="Pearson M."/>
            <person name="Roberts A."/>
            <person name="Saif S."/>
            <person name="Shea T."/>
            <person name="Shenoy N."/>
            <person name="Sisk P."/>
            <person name="Stolte C."/>
            <person name="Sykes S."/>
            <person name="White J."/>
            <person name="Yandava C."/>
            <person name="Burger G."/>
            <person name="Gray M.W."/>
            <person name="Holland P.W.H."/>
            <person name="King N."/>
            <person name="Lang F.B.F."/>
            <person name="Roger A.J."/>
            <person name="Ruiz-Trillo I."/>
            <person name="Haas B."/>
            <person name="Nusbaum C."/>
            <person name="Birren B."/>
        </authorList>
    </citation>
    <scope>NUCLEOTIDE SEQUENCE [LARGE SCALE GENOMIC DNA]</scope>
    <source>
        <strain evidence="10 11">JP610</strain>
    </source>
</reference>
<gene>
    <name evidence="10" type="ORF">SARC_07120</name>
</gene>
<feature type="signal peptide" evidence="8">
    <location>
        <begin position="1"/>
        <end position="20"/>
    </location>
</feature>
<keyword evidence="8" id="KW-0732">Signal</keyword>
<evidence type="ECO:0000313" key="10">
    <source>
        <dbReference type="EMBL" id="KNC80514.1"/>
    </source>
</evidence>
<dbReference type="PANTHER" id="PTHR18952">
    <property type="entry name" value="CARBONIC ANHYDRASE"/>
    <property type="match status" value="1"/>
</dbReference>
<dbReference type="Gene3D" id="3.10.200.10">
    <property type="entry name" value="Alpha carbonic anhydrase"/>
    <property type="match status" value="1"/>
</dbReference>
<comment type="similarity">
    <text evidence="2 8">Belongs to the alpha-carbonic anhydrase family.</text>
</comment>
<evidence type="ECO:0000313" key="11">
    <source>
        <dbReference type="Proteomes" id="UP000054560"/>
    </source>
</evidence>
<organism evidence="10 11">
    <name type="scientific">Sphaeroforma arctica JP610</name>
    <dbReference type="NCBI Taxonomy" id="667725"/>
    <lineage>
        <taxon>Eukaryota</taxon>
        <taxon>Ichthyosporea</taxon>
        <taxon>Ichthyophonida</taxon>
        <taxon>Sphaeroforma</taxon>
    </lineage>
</organism>
<dbReference type="SMART" id="SM01057">
    <property type="entry name" value="Carb_anhydrase"/>
    <property type="match status" value="1"/>
</dbReference>
<dbReference type="eggNOG" id="KOG0382">
    <property type="taxonomic scope" value="Eukaryota"/>
</dbReference>
<dbReference type="EMBL" id="KQ242140">
    <property type="protein sequence ID" value="KNC80514.1"/>
    <property type="molecule type" value="Genomic_DNA"/>
</dbReference>
<dbReference type="STRING" id="667725.A0A0L0FV52"/>
<keyword evidence="6 8" id="KW-0456">Lyase</keyword>
<proteinExistence type="inferred from homology"/>
<dbReference type="RefSeq" id="XP_014154416.1">
    <property type="nucleotide sequence ID" value="XM_014298941.1"/>
</dbReference>
<dbReference type="AlphaFoldDB" id="A0A0L0FV52"/>